<dbReference type="GO" id="GO:0005634">
    <property type="term" value="C:nucleus"/>
    <property type="evidence" value="ECO:0007669"/>
    <property type="project" value="UniProtKB-SubCell"/>
</dbReference>
<evidence type="ECO:0000256" key="7">
    <source>
        <dbReference type="ARBA" id="ARBA00023242"/>
    </source>
</evidence>
<evidence type="ECO:0000259" key="8">
    <source>
        <dbReference type="SMART" id="SM01312"/>
    </source>
</evidence>
<proteinExistence type="inferred from homology"/>
<keyword evidence="7" id="KW-0539">Nucleus</keyword>
<name>A0AAD6STL7_9AGAR</name>
<evidence type="ECO:0000256" key="1">
    <source>
        <dbReference type="ARBA" id="ARBA00002738"/>
    </source>
</evidence>
<evidence type="ECO:0000256" key="3">
    <source>
        <dbReference type="ARBA" id="ARBA00004496"/>
    </source>
</evidence>
<evidence type="ECO:0000256" key="2">
    <source>
        <dbReference type="ARBA" id="ARBA00004123"/>
    </source>
</evidence>
<dbReference type="Pfam" id="PF14474">
    <property type="entry name" value="RTC4"/>
    <property type="match status" value="1"/>
</dbReference>
<evidence type="ECO:0000313" key="9">
    <source>
        <dbReference type="EMBL" id="KAJ7032846.1"/>
    </source>
</evidence>
<dbReference type="PANTHER" id="PTHR41391">
    <property type="entry name" value="RESTRICTION OF TELOMERE CAPPING PROTEIN 4"/>
    <property type="match status" value="1"/>
</dbReference>
<organism evidence="9 10">
    <name type="scientific">Mycena alexandri</name>
    <dbReference type="NCBI Taxonomy" id="1745969"/>
    <lineage>
        <taxon>Eukaryota</taxon>
        <taxon>Fungi</taxon>
        <taxon>Dikarya</taxon>
        <taxon>Basidiomycota</taxon>
        <taxon>Agaricomycotina</taxon>
        <taxon>Agaricomycetes</taxon>
        <taxon>Agaricomycetidae</taxon>
        <taxon>Agaricales</taxon>
        <taxon>Marasmiineae</taxon>
        <taxon>Mycenaceae</taxon>
        <taxon>Mycena</taxon>
    </lineage>
</organism>
<dbReference type="SMART" id="SM01312">
    <property type="entry name" value="RTC4"/>
    <property type="match status" value="1"/>
</dbReference>
<comment type="caution">
    <text evidence="9">The sequence shown here is derived from an EMBL/GenBank/DDBJ whole genome shotgun (WGS) entry which is preliminary data.</text>
</comment>
<keyword evidence="6" id="KW-0963">Cytoplasm</keyword>
<comment type="subcellular location">
    <subcellularLocation>
        <location evidence="3">Cytoplasm</location>
    </subcellularLocation>
    <subcellularLocation>
        <location evidence="2">Nucleus</location>
    </subcellularLocation>
</comment>
<dbReference type="InterPro" id="IPR028094">
    <property type="entry name" value="RTC4_C"/>
</dbReference>
<protein>
    <recommendedName>
        <fullName evidence="5">Restriction of telomere capping protein 4</fullName>
    </recommendedName>
</protein>
<feature type="domain" description="Restriction of telomere capping protein 4 C-terminal" evidence="8">
    <location>
        <begin position="123"/>
        <end position="250"/>
    </location>
</feature>
<evidence type="ECO:0000256" key="5">
    <source>
        <dbReference type="ARBA" id="ARBA00015162"/>
    </source>
</evidence>
<gene>
    <name evidence="9" type="ORF">C8F04DRAFT_958308</name>
</gene>
<evidence type="ECO:0000256" key="6">
    <source>
        <dbReference type="ARBA" id="ARBA00022490"/>
    </source>
</evidence>
<dbReference type="EMBL" id="JARJCM010000069">
    <property type="protein sequence ID" value="KAJ7032846.1"/>
    <property type="molecule type" value="Genomic_DNA"/>
</dbReference>
<sequence length="258" mass="28908">VSPEIDPKTLCPFCDHIFPADPSPKLVLLLETALNRSYREQRPTNALGRKAPIGVYIGMCARHVFEQELLPEAIASGWPTSIDWSSVGARVEAMRGPLQSILCDPGRDIDYGRQQTEEHLEEVLATGPRMECVFWQEVVEELEASGSRHVSGIAGQFSTFEKAQPGYYGELGFIIMIRTLQRIFPEDIVDAETVRPFMLREFIGRILVPEVGMRLIMQDMGLDDNDPTNKQKAIGVLRASVKYGVSMFEDNGSLDFNM</sequence>
<keyword evidence="10" id="KW-1185">Reference proteome</keyword>
<evidence type="ECO:0000313" key="10">
    <source>
        <dbReference type="Proteomes" id="UP001218188"/>
    </source>
</evidence>
<dbReference type="PANTHER" id="PTHR41391:SF1">
    <property type="entry name" value="RESTRICTION OF TELOMERE CAPPING PROTEIN 4"/>
    <property type="match status" value="1"/>
</dbReference>
<accession>A0AAD6STL7</accession>
<dbReference type="Proteomes" id="UP001218188">
    <property type="component" value="Unassembled WGS sequence"/>
</dbReference>
<comment type="similarity">
    <text evidence="4">Belongs to the RTC4 family.</text>
</comment>
<comment type="function">
    <text evidence="1">May be involved in a process influencing telomere capping.</text>
</comment>
<dbReference type="InterPro" id="IPR039024">
    <property type="entry name" value="RTC4"/>
</dbReference>
<dbReference type="AlphaFoldDB" id="A0AAD6STL7"/>
<feature type="non-terminal residue" evidence="9">
    <location>
        <position position="258"/>
    </location>
</feature>
<reference evidence="9" key="1">
    <citation type="submission" date="2023-03" db="EMBL/GenBank/DDBJ databases">
        <title>Massive genome expansion in bonnet fungi (Mycena s.s.) driven by repeated elements and novel gene families across ecological guilds.</title>
        <authorList>
            <consortium name="Lawrence Berkeley National Laboratory"/>
            <person name="Harder C.B."/>
            <person name="Miyauchi S."/>
            <person name="Viragh M."/>
            <person name="Kuo A."/>
            <person name="Thoen E."/>
            <person name="Andreopoulos B."/>
            <person name="Lu D."/>
            <person name="Skrede I."/>
            <person name="Drula E."/>
            <person name="Henrissat B."/>
            <person name="Morin E."/>
            <person name="Kohler A."/>
            <person name="Barry K."/>
            <person name="LaButti K."/>
            <person name="Morin E."/>
            <person name="Salamov A."/>
            <person name="Lipzen A."/>
            <person name="Mereny Z."/>
            <person name="Hegedus B."/>
            <person name="Baldrian P."/>
            <person name="Stursova M."/>
            <person name="Weitz H."/>
            <person name="Taylor A."/>
            <person name="Grigoriev I.V."/>
            <person name="Nagy L.G."/>
            <person name="Martin F."/>
            <person name="Kauserud H."/>
        </authorList>
    </citation>
    <scope>NUCLEOTIDE SEQUENCE</scope>
    <source>
        <strain evidence="9">CBHHK200</strain>
    </source>
</reference>
<dbReference type="GO" id="GO:0005737">
    <property type="term" value="C:cytoplasm"/>
    <property type="evidence" value="ECO:0007669"/>
    <property type="project" value="UniProtKB-SubCell"/>
</dbReference>
<evidence type="ECO:0000256" key="4">
    <source>
        <dbReference type="ARBA" id="ARBA00009461"/>
    </source>
</evidence>